<evidence type="ECO:0000256" key="6">
    <source>
        <dbReference type="ARBA" id="ARBA00023136"/>
    </source>
</evidence>
<feature type="transmembrane region" description="Helical" evidence="7">
    <location>
        <begin position="130"/>
        <end position="151"/>
    </location>
</feature>
<gene>
    <name evidence="8" type="ORF">Rumeso_00917</name>
</gene>
<reference evidence="8 9" key="1">
    <citation type="submission" date="2013-02" db="EMBL/GenBank/DDBJ databases">
        <authorList>
            <person name="Fiebig A."/>
            <person name="Goeker M."/>
            <person name="Klenk H.-P.P."/>
        </authorList>
    </citation>
    <scope>NUCLEOTIDE SEQUENCE [LARGE SCALE GENOMIC DNA]</scope>
    <source>
        <strain evidence="8 9">DSM 19309</strain>
    </source>
</reference>
<keyword evidence="9" id="KW-1185">Reference proteome</keyword>
<evidence type="ECO:0000256" key="1">
    <source>
        <dbReference type="ARBA" id="ARBA00004651"/>
    </source>
</evidence>
<evidence type="ECO:0000313" key="9">
    <source>
        <dbReference type="Proteomes" id="UP000019666"/>
    </source>
</evidence>
<dbReference type="Proteomes" id="UP000019666">
    <property type="component" value="Unassembled WGS sequence"/>
</dbReference>
<dbReference type="OrthoDB" id="5393513at2"/>
<feature type="transmembrane region" description="Helical" evidence="7">
    <location>
        <begin position="97"/>
        <end position="118"/>
    </location>
</feature>
<feature type="transmembrane region" description="Helical" evidence="7">
    <location>
        <begin position="70"/>
        <end position="91"/>
    </location>
</feature>
<evidence type="ECO:0000256" key="3">
    <source>
        <dbReference type="ARBA" id="ARBA00022475"/>
    </source>
</evidence>
<dbReference type="GO" id="GO:0005886">
    <property type="term" value="C:plasma membrane"/>
    <property type="evidence" value="ECO:0007669"/>
    <property type="project" value="UniProtKB-SubCell"/>
</dbReference>
<evidence type="ECO:0000256" key="2">
    <source>
        <dbReference type="ARBA" id="ARBA00007977"/>
    </source>
</evidence>
<dbReference type="Pfam" id="PF03601">
    <property type="entry name" value="Cons_hypoth698"/>
    <property type="match status" value="1"/>
</dbReference>
<protein>
    <submittedName>
        <fullName evidence="8">Inner membrane protein</fullName>
    </submittedName>
</protein>
<keyword evidence="4 7" id="KW-0812">Transmembrane</keyword>
<feature type="transmembrane region" description="Helical" evidence="7">
    <location>
        <begin position="196"/>
        <end position="215"/>
    </location>
</feature>
<dbReference type="PANTHER" id="PTHR30106:SF2">
    <property type="entry name" value="UPF0324 INNER MEMBRANE PROTEIN YEIH"/>
    <property type="match status" value="1"/>
</dbReference>
<dbReference type="AlphaFoldDB" id="A0A017HSN3"/>
<feature type="transmembrane region" description="Helical" evidence="7">
    <location>
        <begin position="36"/>
        <end position="58"/>
    </location>
</feature>
<dbReference type="HOGENOM" id="CLU_033541_0_1_5"/>
<feature type="transmembrane region" description="Helical" evidence="7">
    <location>
        <begin position="221"/>
        <end position="240"/>
    </location>
</feature>
<name>A0A017HSN3_9RHOB</name>
<comment type="subcellular location">
    <subcellularLocation>
        <location evidence="1">Cell membrane</location>
        <topology evidence="1">Multi-pass membrane protein</topology>
    </subcellularLocation>
</comment>
<feature type="transmembrane region" description="Helical" evidence="7">
    <location>
        <begin position="282"/>
        <end position="305"/>
    </location>
</feature>
<accession>A0A017HSN3</accession>
<dbReference type="PATRIC" id="fig|442562.3.peg.908"/>
<keyword evidence="3" id="KW-1003">Cell membrane</keyword>
<evidence type="ECO:0000256" key="5">
    <source>
        <dbReference type="ARBA" id="ARBA00022989"/>
    </source>
</evidence>
<feature type="transmembrane region" description="Helical" evidence="7">
    <location>
        <begin position="12"/>
        <end position="30"/>
    </location>
</feature>
<dbReference type="STRING" id="442562.Rumeso_00917"/>
<comment type="caution">
    <text evidence="8">The sequence shown here is derived from an EMBL/GenBank/DDBJ whole genome shotgun (WGS) entry which is preliminary data.</text>
</comment>
<dbReference type="EMBL" id="AOSK01000028">
    <property type="protein sequence ID" value="EYD77492.1"/>
    <property type="molecule type" value="Genomic_DNA"/>
</dbReference>
<keyword evidence="6 7" id="KW-0472">Membrane</keyword>
<feature type="transmembrane region" description="Helical" evidence="7">
    <location>
        <begin position="256"/>
        <end position="276"/>
    </location>
</feature>
<dbReference type="PANTHER" id="PTHR30106">
    <property type="entry name" value="INNER MEMBRANE PROTEIN YEIH-RELATED"/>
    <property type="match status" value="1"/>
</dbReference>
<comment type="similarity">
    <text evidence="2">Belongs to the UPF0324 family.</text>
</comment>
<keyword evidence="5 7" id="KW-1133">Transmembrane helix</keyword>
<sequence length="307" mass="31713">MAASFLSEHYGAPAMLFALLLGMAFNFMAVDPRAALGLGLASRTFLRLGVALLGLRLTFADVSQLGWPPVLGIVALLALTLLSGLVIARVLGRPLAFGLLTGGAVAICGASAALAIAAVIPKARLREEDVLLTVVGVTALSTLAMILYPVLFGMLGLTEVQQGYLIGATIHDVAQVVGAGYSVGERAGDIATFTKLERVALLPVVLLTIAFVYRGEASRGAGLPWFVVVFVLLMVLRNLLPWPEVVLSAVNNASRFLLVTAIAALGVKTSLGQVFATGGRGLAVVGLETFLLLGMALGAMHVLAVGG</sequence>
<evidence type="ECO:0000256" key="4">
    <source>
        <dbReference type="ARBA" id="ARBA00022692"/>
    </source>
</evidence>
<proteinExistence type="inferred from homology"/>
<dbReference type="InterPro" id="IPR018383">
    <property type="entry name" value="UPF0324_pro"/>
</dbReference>
<evidence type="ECO:0000256" key="7">
    <source>
        <dbReference type="SAM" id="Phobius"/>
    </source>
</evidence>
<evidence type="ECO:0000313" key="8">
    <source>
        <dbReference type="EMBL" id="EYD77492.1"/>
    </source>
</evidence>
<organism evidence="8 9">
    <name type="scientific">Rubellimicrobium mesophilum DSM 19309</name>
    <dbReference type="NCBI Taxonomy" id="442562"/>
    <lineage>
        <taxon>Bacteria</taxon>
        <taxon>Pseudomonadati</taxon>
        <taxon>Pseudomonadota</taxon>
        <taxon>Alphaproteobacteria</taxon>
        <taxon>Rhodobacterales</taxon>
        <taxon>Roseobacteraceae</taxon>
        <taxon>Rubellimicrobium</taxon>
    </lineage>
</organism>